<dbReference type="KEGG" id="gcr:GcLGCM259_2361"/>
<name>A0A5B7WVN6_9MICC</name>
<dbReference type="Gene3D" id="3.10.310.10">
    <property type="entry name" value="Diaminopimelate Epimerase, Chain A, domain 1"/>
    <property type="match status" value="3"/>
</dbReference>
<dbReference type="PANTHER" id="PTHR13774:SF32">
    <property type="entry name" value="ANTISENSE-ENHANCING SEQUENCE 1"/>
    <property type="match status" value="1"/>
</dbReference>
<keyword evidence="3" id="KW-1185">Reference proteome</keyword>
<dbReference type="Pfam" id="PF02567">
    <property type="entry name" value="PhzC-PhzF"/>
    <property type="match status" value="2"/>
</dbReference>
<dbReference type="AlphaFoldDB" id="A0A5B7WVN6"/>
<organism evidence="2 3">
    <name type="scientific">Glutamicibacter creatinolyticus</name>
    <dbReference type="NCBI Taxonomy" id="162496"/>
    <lineage>
        <taxon>Bacteria</taxon>
        <taxon>Bacillati</taxon>
        <taxon>Actinomycetota</taxon>
        <taxon>Actinomycetes</taxon>
        <taxon>Micrococcales</taxon>
        <taxon>Micrococcaceae</taxon>
        <taxon>Glutamicibacter</taxon>
    </lineage>
</organism>
<dbReference type="GO" id="GO:0005737">
    <property type="term" value="C:cytoplasm"/>
    <property type="evidence" value="ECO:0007669"/>
    <property type="project" value="TreeGrafter"/>
</dbReference>
<evidence type="ECO:0000256" key="1">
    <source>
        <dbReference type="PIRSR" id="PIRSR016184-1"/>
    </source>
</evidence>
<dbReference type="InterPro" id="IPR003719">
    <property type="entry name" value="Phenazine_PhzF-like"/>
</dbReference>
<reference evidence="2 3" key="1">
    <citation type="submission" date="2018-12" db="EMBL/GenBank/DDBJ databases">
        <title>Complete Genome Sequence of Glutamicibacter creatinolyticus strain LGCM259,isolated from an abscess of a 12-year-old mare in Italy.</title>
        <authorList>
            <person name="Santos R.G."/>
            <person name="Silva A.L."/>
            <person name="Seyffert N."/>
            <person name="Castro T.L.P."/>
            <person name="Attili A.R."/>
            <person name="Rifici C."/>
            <person name="Mazzullo G."/>
            <person name="Brenig B."/>
            <person name="Venanzi F."/>
            <person name="Azevedo V."/>
        </authorList>
    </citation>
    <scope>NUCLEOTIDE SEQUENCE [LARGE SCALE GENOMIC DNA]</scope>
    <source>
        <strain evidence="2 3">LGCM 259</strain>
    </source>
</reference>
<dbReference type="Proteomes" id="UP000307000">
    <property type="component" value="Chromosome"/>
</dbReference>
<dbReference type="EMBL" id="CP034412">
    <property type="protein sequence ID" value="QCY48068.1"/>
    <property type="molecule type" value="Genomic_DNA"/>
</dbReference>
<evidence type="ECO:0000313" key="3">
    <source>
        <dbReference type="Proteomes" id="UP000307000"/>
    </source>
</evidence>
<dbReference type="PIRSF" id="PIRSF016184">
    <property type="entry name" value="PhzC_PhzF"/>
    <property type="match status" value="1"/>
</dbReference>
<sequence length="337" mass="36542">MQYMNPVFAYQQVDVFAPTAFSGNGLAVVFDADELDTEAMQSFARWMNQSETVFFIAPTEPGADYSIRIFTPSTELPFAGHPTLGAAQAWLEAGGQPARDEHLVQQCAAGLIEVRVEREAGAKHLRRLSFLAPPLTRSGPVEDDVLQWAISGLGISPKDVLAHQWLVNGPNHVGLLLRDADVVLGIEPDYPALEGLELGVIGPYTSSSVTFGSWQPRGSVLPRVSGTREELRPLDASDRYRSEERFGSVVLQPPADFEARSFVPSEAIQEDPATGSLNAGFGQWLTEAALAPQRYTVRQGTRVGRSAILHVENDGTGIWVGGDVVTRICGNVEFPSP</sequence>
<gene>
    <name evidence="2" type="ORF">GcLGCM259_2361</name>
</gene>
<dbReference type="GO" id="GO:0016853">
    <property type="term" value="F:isomerase activity"/>
    <property type="evidence" value="ECO:0007669"/>
    <property type="project" value="TreeGrafter"/>
</dbReference>
<feature type="active site" evidence="1">
    <location>
        <position position="51"/>
    </location>
</feature>
<dbReference type="SUPFAM" id="SSF54506">
    <property type="entry name" value="Diaminopimelate epimerase-like"/>
    <property type="match status" value="1"/>
</dbReference>
<dbReference type="PANTHER" id="PTHR13774">
    <property type="entry name" value="PHENAZINE BIOSYNTHESIS PROTEIN"/>
    <property type="match status" value="1"/>
</dbReference>
<accession>A0A5B7WVN6</accession>
<protein>
    <submittedName>
        <fullName evidence="2">PhzF family phenazine biosynthesis protein</fullName>
    </submittedName>
</protein>
<proteinExistence type="predicted"/>
<evidence type="ECO:0000313" key="2">
    <source>
        <dbReference type="EMBL" id="QCY48068.1"/>
    </source>
</evidence>
<dbReference type="NCBIfam" id="TIGR00654">
    <property type="entry name" value="PhzF_family"/>
    <property type="match status" value="1"/>
</dbReference>